<dbReference type="EMBL" id="CP086239">
    <property type="protein sequence ID" value="WAG62692.1"/>
    <property type="molecule type" value="Genomic_DNA"/>
</dbReference>
<evidence type="ECO:0000313" key="2">
    <source>
        <dbReference type="EMBL" id="WAG62692.1"/>
    </source>
</evidence>
<reference evidence="1 3" key="1">
    <citation type="journal article" date="2019" name="Lett. Appl. Microbiol.">
        <title>A case of 'blown pack' spoilage of vacuum-packaged pork likely associated with Clostridium estertheticum in Canada.</title>
        <authorList>
            <person name="Zhang P."/>
            <person name="Ward P."/>
            <person name="McMullen L.M."/>
            <person name="Yang X."/>
        </authorList>
    </citation>
    <scope>NUCLEOTIDE SEQUENCE [LARGE SCALE GENOMIC DNA]</scope>
    <source>
        <strain evidence="1 3">MA19</strain>
    </source>
</reference>
<organism evidence="1 3">
    <name type="scientific">Clostridium estertheticum</name>
    <dbReference type="NCBI Taxonomy" id="238834"/>
    <lineage>
        <taxon>Bacteria</taxon>
        <taxon>Bacillati</taxon>
        <taxon>Bacillota</taxon>
        <taxon>Clostridia</taxon>
        <taxon>Eubacteriales</taxon>
        <taxon>Clostridiaceae</taxon>
        <taxon>Clostridium</taxon>
    </lineage>
</organism>
<dbReference type="Proteomes" id="UP001164733">
    <property type="component" value="Chromosome"/>
</dbReference>
<dbReference type="EMBL" id="SPSF01000016">
    <property type="protein sequence ID" value="MPQ61848.1"/>
    <property type="molecule type" value="Genomic_DNA"/>
</dbReference>
<dbReference type="RefSeq" id="WP_152751504.1">
    <property type="nucleotide sequence ID" value="NZ_CP086239.1"/>
</dbReference>
<accession>A0A5N7ILI8</accession>
<reference evidence="2" key="2">
    <citation type="submission" date="2021-11" db="EMBL/GenBank/DDBJ databases">
        <title>Clostridia strains as spoilage organisms.</title>
        <authorList>
            <person name="Wambui J."/>
            <person name="Stevens M.J.A."/>
            <person name="Stephan R."/>
        </authorList>
    </citation>
    <scope>NUCLEOTIDE SEQUENCE</scope>
    <source>
        <strain evidence="2">CF009</strain>
    </source>
</reference>
<protein>
    <submittedName>
        <fullName evidence="1">Uncharacterized protein</fullName>
    </submittedName>
</protein>
<gene>
    <name evidence="1" type="ORF">E4V82_06940</name>
    <name evidence="2" type="ORF">LL038_10860</name>
</gene>
<evidence type="ECO:0000313" key="3">
    <source>
        <dbReference type="Proteomes" id="UP000342249"/>
    </source>
</evidence>
<evidence type="ECO:0000313" key="1">
    <source>
        <dbReference type="EMBL" id="MPQ61848.1"/>
    </source>
</evidence>
<dbReference type="Proteomes" id="UP000342249">
    <property type="component" value="Unassembled WGS sequence"/>
</dbReference>
<sequence length="113" mass="13379">MKEFKGVIVEESLNDNRIINQLEVISLCISGHENPLERWHLYTVMVSEEEIEKLSECIKDKWYMHFLKDRQIIAIFKGKKFIFNYDDKATWKPAVDYGLSIGIPESQLDFLMH</sequence>
<name>A0A5N7ILI8_9CLOT</name>
<proteinExistence type="predicted"/>
<dbReference type="AlphaFoldDB" id="A0A5N7ILI8"/>